<dbReference type="OrthoDB" id="6133115at2759"/>
<dbReference type="GO" id="GO:0005634">
    <property type="term" value="C:nucleus"/>
    <property type="evidence" value="ECO:0007669"/>
    <property type="project" value="UniProtKB-SubCell"/>
</dbReference>
<evidence type="ECO:0000313" key="9">
    <source>
        <dbReference type="Proteomes" id="UP000823388"/>
    </source>
</evidence>
<dbReference type="PROSITE" id="PS51059">
    <property type="entry name" value="PARP_CATALYTIC"/>
    <property type="match status" value="1"/>
</dbReference>
<dbReference type="PANTHER" id="PTHR32263">
    <property type="entry name" value="INACTIVE POLY [ADP-RIBOSE] POLYMERASE SRO4-RELATED"/>
    <property type="match status" value="1"/>
</dbReference>
<comment type="caution">
    <text evidence="8">The sequence shown here is derived from an EMBL/GenBank/DDBJ whole genome shotgun (WGS) entry which is preliminary data.</text>
</comment>
<dbReference type="InterPro" id="IPR057823">
    <property type="entry name" value="WWE_RCD1"/>
</dbReference>
<evidence type="ECO:0000256" key="3">
    <source>
        <dbReference type="ARBA" id="ARBA00023016"/>
    </source>
</evidence>
<evidence type="ECO:0000259" key="6">
    <source>
        <dbReference type="PROSITE" id="PS51059"/>
    </source>
</evidence>
<evidence type="ECO:0008006" key="10">
    <source>
        <dbReference type="Google" id="ProtNLM"/>
    </source>
</evidence>
<dbReference type="Gene3D" id="3.90.228.10">
    <property type="match status" value="1"/>
</dbReference>
<dbReference type="SUPFAM" id="SSF56399">
    <property type="entry name" value="ADP-ribosylation"/>
    <property type="match status" value="1"/>
</dbReference>
<dbReference type="Proteomes" id="UP000823388">
    <property type="component" value="Chromosome 5N"/>
</dbReference>
<feature type="compositionally biased region" description="Polar residues" evidence="5">
    <location>
        <begin position="759"/>
        <end position="777"/>
    </location>
</feature>
<feature type="domain" description="PARP catalytic" evidence="6">
    <location>
        <begin position="189"/>
        <end position="413"/>
    </location>
</feature>
<dbReference type="Pfam" id="PF12174">
    <property type="entry name" value="RST"/>
    <property type="match status" value="1"/>
</dbReference>
<evidence type="ECO:0000259" key="7">
    <source>
        <dbReference type="PROSITE" id="PS51879"/>
    </source>
</evidence>
<organism evidence="8 9">
    <name type="scientific">Panicum virgatum</name>
    <name type="common">Blackwell switchgrass</name>
    <dbReference type="NCBI Taxonomy" id="38727"/>
    <lineage>
        <taxon>Eukaryota</taxon>
        <taxon>Viridiplantae</taxon>
        <taxon>Streptophyta</taxon>
        <taxon>Embryophyta</taxon>
        <taxon>Tracheophyta</taxon>
        <taxon>Spermatophyta</taxon>
        <taxon>Magnoliopsida</taxon>
        <taxon>Liliopsida</taxon>
        <taxon>Poales</taxon>
        <taxon>Poaceae</taxon>
        <taxon>PACMAD clade</taxon>
        <taxon>Panicoideae</taxon>
        <taxon>Panicodae</taxon>
        <taxon>Paniceae</taxon>
        <taxon>Panicinae</taxon>
        <taxon>Panicum</taxon>
        <taxon>Panicum sect. Hiantes</taxon>
    </lineage>
</organism>
<keyword evidence="3" id="KW-0346">Stress response</keyword>
<dbReference type="Pfam" id="PF23467">
    <property type="entry name" value="WWE_5"/>
    <property type="match status" value="1"/>
</dbReference>
<evidence type="ECO:0000313" key="8">
    <source>
        <dbReference type="EMBL" id="KAG2587293.1"/>
    </source>
</evidence>
<dbReference type="Pfam" id="PF00644">
    <property type="entry name" value="PARP"/>
    <property type="match status" value="1"/>
</dbReference>
<dbReference type="EMBL" id="CM029046">
    <property type="protein sequence ID" value="KAG2587293.1"/>
    <property type="molecule type" value="Genomic_DNA"/>
</dbReference>
<name>A0A8T0RRX7_PANVG</name>
<protein>
    <recommendedName>
        <fullName evidence="10">Poly [ADP-ribose] polymerase</fullName>
    </recommendedName>
</protein>
<comment type="subcellular location">
    <subcellularLocation>
        <location evidence="1">Nucleus</location>
    </subcellularLocation>
</comment>
<feature type="compositionally biased region" description="Basic and acidic residues" evidence="5">
    <location>
        <begin position="826"/>
        <end position="841"/>
    </location>
</feature>
<dbReference type="InterPro" id="IPR022003">
    <property type="entry name" value="RST"/>
</dbReference>
<gene>
    <name evidence="8" type="ORF">PVAP13_5NG132500</name>
</gene>
<accession>A0A8T0RRX7</accession>
<keyword evidence="4" id="KW-0539">Nucleus</keyword>
<feature type="region of interest" description="Disordered" evidence="5">
    <location>
        <begin position="746"/>
        <end position="863"/>
    </location>
</feature>
<feature type="domain" description="RST" evidence="7">
    <location>
        <begin position="432"/>
        <end position="503"/>
    </location>
</feature>
<dbReference type="InterPro" id="IPR012317">
    <property type="entry name" value="Poly(ADP-ribose)pol_cat_dom"/>
</dbReference>
<evidence type="ECO:0000256" key="5">
    <source>
        <dbReference type="SAM" id="MobiDB-lite"/>
    </source>
</evidence>
<proteinExistence type="predicted"/>
<dbReference type="PANTHER" id="PTHR32263:SF17">
    <property type="entry name" value="OS04G0672200 PROTEIN"/>
    <property type="match status" value="1"/>
</dbReference>
<dbReference type="InterPro" id="IPR044964">
    <property type="entry name" value="RCD1/SRO1-5"/>
</dbReference>
<keyword evidence="9" id="KW-1185">Reference proteome</keyword>
<dbReference type="GO" id="GO:0003950">
    <property type="term" value="F:NAD+ poly-ADP-ribosyltransferase activity"/>
    <property type="evidence" value="ECO:0007669"/>
    <property type="project" value="InterPro"/>
</dbReference>
<dbReference type="PROSITE" id="PS51879">
    <property type="entry name" value="RST"/>
    <property type="match status" value="1"/>
</dbReference>
<feature type="region of interest" description="Disordered" evidence="5">
    <location>
        <begin position="887"/>
        <end position="918"/>
    </location>
</feature>
<reference evidence="8" key="1">
    <citation type="submission" date="2020-05" db="EMBL/GenBank/DDBJ databases">
        <title>WGS assembly of Panicum virgatum.</title>
        <authorList>
            <person name="Lovell J.T."/>
            <person name="Jenkins J."/>
            <person name="Shu S."/>
            <person name="Juenger T.E."/>
            <person name="Schmutz J."/>
        </authorList>
    </citation>
    <scope>NUCLEOTIDE SEQUENCE</scope>
    <source>
        <strain evidence="8">AP13</strain>
    </source>
</reference>
<dbReference type="AlphaFoldDB" id="A0A8T0RRX7"/>
<evidence type="ECO:0000256" key="4">
    <source>
        <dbReference type="ARBA" id="ARBA00023242"/>
    </source>
</evidence>
<keyword evidence="2" id="KW-0217">Developmental protein</keyword>
<evidence type="ECO:0000256" key="2">
    <source>
        <dbReference type="ARBA" id="ARBA00022473"/>
    </source>
</evidence>
<sequence>MASPQESNSVCLKRKLVDDCLSKDCKSRRVKSENGPSFDSSAKRCNCCCTRPNLANDCVNFLKSGAPSRIMYYKQGSWHNFPEQIMKSLIEEFRGNKSSVVSVMDDEPILVDFLSMTLVNLKTRKQRSVAWFDDTGKRFFPSLFFDEESDELVKGNSGSADSTAQGIMVDKVANSPPEVVKQVVLESSPPVPEKPSTVDILRKKITSVERTSESFLFVQDLFLSGMGPFATPSNILHIHRYSPNDITAQCRFEAFERQMKATKEARGDANVRYGWLGSRKNDIVRILINGLGTTANPVEKAGLSAGVYLSPENRAFTSVGLCDVDEKGVQYMLLCRMILGNMEAVEPGSQETFPSSEIYDSGVDDCSNPKCFVMWPSHLSTHIRLEYLVSFKLVSKVRHYLLDLKGLWFHPSPKEVAMDISTLQPVTCETGEGPTSPWISFRVLFGVIQDNISSVAKELLFHHYEELKERIISREEMVKKMIIIVGEKILLEALKKLHYCPSLWYKPSVEAVSSHPVMAAQEQLSLDKAGGNCSLTLNVNHGDSHAPNAVAEHAQVLSNKGCDALATDMVSKGHECLAASGVPETSNSSSVICGSSTSVEPKGRDSHMQIMPPGTSATLCAKNQGSSVGRMAPIVHDGLLRTISGNSASPGQEVCKSATPIAGHSGYASLAQTNASKPHGVSAPGLISKGYESVVPSLALGNCKGTGMKRLNSAPRMTPEGQEFLSLGIASRPAPHLVKPQSSLTSVAIPPDHMPGRGKSSSISTEGRDSLTLSITPKGNGGSAFSRAPKRHESPVADTSTKGHDSLALGIMPKGNGVPASSKVPKCHESAIADSSTKGHDSLALSITPKGHDGTASSKTPKQLADTQLESSHSQVQDADTKVFRVPKPITGEPKKEQAAVPAAENKPSGPSLDASSHVTGAANALVALSTLREKGGH</sequence>
<evidence type="ECO:0000256" key="1">
    <source>
        <dbReference type="ARBA" id="ARBA00004123"/>
    </source>
</evidence>
<feature type="compositionally biased region" description="Basic and acidic residues" evidence="5">
    <location>
        <begin position="791"/>
        <end position="805"/>
    </location>
</feature>